<accession>A0A7G9L8F7</accession>
<evidence type="ECO:0000313" key="2">
    <source>
        <dbReference type="EMBL" id="QNM84906.1"/>
    </source>
</evidence>
<dbReference type="KEGG" id="ppec:H9W90_11985"/>
<proteinExistence type="predicted"/>
<dbReference type="CDD" id="cd01127">
    <property type="entry name" value="TrwB_TraG_TraD_VirD4"/>
    <property type="match status" value="1"/>
</dbReference>
<dbReference type="InterPro" id="IPR027417">
    <property type="entry name" value="P-loop_NTPase"/>
</dbReference>
<dbReference type="SUPFAM" id="SSF52540">
    <property type="entry name" value="P-loop containing nucleoside triphosphate hydrolases"/>
    <property type="match status" value="1"/>
</dbReference>
<keyword evidence="2" id="KW-0238">DNA-binding</keyword>
<dbReference type="InterPro" id="IPR019476">
    <property type="entry name" value="T4SS_TraD_DNA-bd"/>
</dbReference>
<dbReference type="InterPro" id="IPR051162">
    <property type="entry name" value="T4SS_component"/>
</dbReference>
<sequence length="394" mass="45531">MKPKRNPNITYFAVTNWRERKDLFGIKQEDRAFHTYILGKTGAGKSNLLITKILQDIKHKRGACVFDVHGDLINTISLNIPHYRKDDVIYLNIPDGNLTFGYNPLKRVSYEKRSLVASAILDSFQKLWSGAWGIKMEHILRYILLTLLDQPKANMRDIIRILQDEEYRKKCINNVVNPDVKNFWLKEYDKYGKNDVTPILNKVGAFLVHPTIKRLLIDNADSLSFRKIMDEKKILLVNISKGSLGVDVANILGSLLLSTITSASFNRIDTEEHLRVPFHLYLDEFQNYTNKTLTEMLSELRKFKVTLTLAHQYLHQLSDDIRYGVLGNVGTVICFRIGAVDAEYMLMEHYIEFLPLTLGDYVNMENYHVYVKLMIDGKPSKPFSAITVYYKTIL</sequence>
<dbReference type="PANTHER" id="PTHR30121:SF11">
    <property type="entry name" value="AAA+ ATPASE DOMAIN-CONTAINING PROTEIN"/>
    <property type="match status" value="1"/>
</dbReference>
<protein>
    <submittedName>
        <fullName evidence="2">Type IV secretion system DNA-binding domain-containing protein</fullName>
    </submittedName>
</protein>
<evidence type="ECO:0000313" key="3">
    <source>
        <dbReference type="Proteomes" id="UP000515808"/>
    </source>
</evidence>
<evidence type="ECO:0000259" key="1">
    <source>
        <dbReference type="Pfam" id="PF10412"/>
    </source>
</evidence>
<reference evidence="2 3" key="1">
    <citation type="submission" date="2020-08" db="EMBL/GenBank/DDBJ databases">
        <title>Polaribacter sp. L12M9 isolated from gut of the Korean scallop.</title>
        <authorList>
            <person name="Jeong Y.S."/>
        </authorList>
    </citation>
    <scope>NUCLEOTIDE SEQUENCE [LARGE SCALE GENOMIC DNA]</scope>
    <source>
        <strain evidence="2 3">L12M9</strain>
    </source>
</reference>
<dbReference type="GO" id="GO:0003677">
    <property type="term" value="F:DNA binding"/>
    <property type="evidence" value="ECO:0007669"/>
    <property type="project" value="UniProtKB-KW"/>
</dbReference>
<dbReference type="Pfam" id="PF10412">
    <property type="entry name" value="TrwB_AAD_bind"/>
    <property type="match status" value="1"/>
</dbReference>
<dbReference type="Proteomes" id="UP000515808">
    <property type="component" value="Chromosome"/>
</dbReference>
<organism evidence="2 3">
    <name type="scientific">Polaribacter pectinis</name>
    <dbReference type="NCBI Taxonomy" id="2738844"/>
    <lineage>
        <taxon>Bacteria</taxon>
        <taxon>Pseudomonadati</taxon>
        <taxon>Bacteroidota</taxon>
        <taxon>Flavobacteriia</taxon>
        <taxon>Flavobacteriales</taxon>
        <taxon>Flavobacteriaceae</taxon>
    </lineage>
</organism>
<gene>
    <name evidence="2" type="ORF">H9W90_11985</name>
</gene>
<name>A0A7G9L8F7_9FLAO</name>
<dbReference type="AlphaFoldDB" id="A0A7G9L8F7"/>
<dbReference type="PANTHER" id="PTHR30121">
    <property type="entry name" value="UNCHARACTERIZED PROTEIN YJGR-RELATED"/>
    <property type="match status" value="1"/>
</dbReference>
<dbReference type="EMBL" id="CP060695">
    <property type="protein sequence ID" value="QNM84906.1"/>
    <property type="molecule type" value="Genomic_DNA"/>
</dbReference>
<dbReference type="Gene3D" id="3.40.50.300">
    <property type="entry name" value="P-loop containing nucleotide triphosphate hydrolases"/>
    <property type="match status" value="2"/>
</dbReference>
<keyword evidence="3" id="KW-1185">Reference proteome</keyword>
<dbReference type="RefSeq" id="WP_187481826.1">
    <property type="nucleotide sequence ID" value="NZ_CP060695.1"/>
</dbReference>
<feature type="domain" description="Type IV secretion system coupling protein TraD DNA-binding" evidence="1">
    <location>
        <begin position="32"/>
        <end position="319"/>
    </location>
</feature>